<organism evidence="1">
    <name type="scientific">marine sediment metagenome</name>
    <dbReference type="NCBI Taxonomy" id="412755"/>
    <lineage>
        <taxon>unclassified sequences</taxon>
        <taxon>metagenomes</taxon>
        <taxon>ecological metagenomes</taxon>
    </lineage>
</organism>
<protein>
    <submittedName>
        <fullName evidence="1">Uncharacterized protein</fullName>
    </submittedName>
</protein>
<reference evidence="1" key="1">
    <citation type="journal article" date="2015" name="Nature">
        <title>Complex archaea that bridge the gap between prokaryotes and eukaryotes.</title>
        <authorList>
            <person name="Spang A."/>
            <person name="Saw J.H."/>
            <person name="Jorgensen S.L."/>
            <person name="Zaremba-Niedzwiedzka K."/>
            <person name="Martijn J."/>
            <person name="Lind A.E."/>
            <person name="van Eijk R."/>
            <person name="Schleper C."/>
            <person name="Guy L."/>
            <person name="Ettema T.J."/>
        </authorList>
    </citation>
    <scope>NUCLEOTIDE SEQUENCE</scope>
</reference>
<sequence>MADTCPITILSFCAECGVLLPEGMGREEDPECVNCGRILTDRSNRIEGTFPQSEAEKLKKINFGGI</sequence>
<evidence type="ECO:0000313" key="1">
    <source>
        <dbReference type="EMBL" id="KKK75578.1"/>
    </source>
</evidence>
<dbReference type="EMBL" id="LAZR01055801">
    <property type="protein sequence ID" value="KKK75578.1"/>
    <property type="molecule type" value="Genomic_DNA"/>
</dbReference>
<proteinExistence type="predicted"/>
<accession>A0A0F8Y2R8</accession>
<comment type="caution">
    <text evidence="1">The sequence shown here is derived from an EMBL/GenBank/DDBJ whole genome shotgun (WGS) entry which is preliminary data.</text>
</comment>
<gene>
    <name evidence="1" type="ORF">LCGC14_2872310</name>
</gene>
<name>A0A0F8Y2R8_9ZZZZ</name>
<dbReference type="AlphaFoldDB" id="A0A0F8Y2R8"/>